<dbReference type="Proteomes" id="UP001320898">
    <property type="component" value="Unassembled WGS sequence"/>
</dbReference>
<dbReference type="Pfam" id="PF01425">
    <property type="entry name" value="Amidase"/>
    <property type="match status" value="1"/>
</dbReference>
<dbReference type="PANTHER" id="PTHR11895">
    <property type="entry name" value="TRANSAMIDASE"/>
    <property type="match status" value="1"/>
</dbReference>
<comment type="caution">
    <text evidence="2">The sequence shown here is derived from an EMBL/GenBank/DDBJ whole genome shotgun (WGS) entry which is preliminary data.</text>
</comment>
<evidence type="ECO:0000313" key="2">
    <source>
        <dbReference type="EMBL" id="MCT8974006.1"/>
    </source>
</evidence>
<name>A0AAW5R142_9HYPH</name>
<protein>
    <submittedName>
        <fullName evidence="2">Amidase family protein</fullName>
    </submittedName>
</protein>
<dbReference type="InterPro" id="IPR036928">
    <property type="entry name" value="AS_sf"/>
</dbReference>
<organism evidence="2 3">
    <name type="scientific">Microbaculum marinisediminis</name>
    <dbReference type="NCBI Taxonomy" id="2931392"/>
    <lineage>
        <taxon>Bacteria</taxon>
        <taxon>Pseudomonadati</taxon>
        <taxon>Pseudomonadota</taxon>
        <taxon>Alphaproteobacteria</taxon>
        <taxon>Hyphomicrobiales</taxon>
        <taxon>Tepidamorphaceae</taxon>
        <taxon>Microbaculum</taxon>
    </lineage>
</organism>
<dbReference type="RefSeq" id="WP_261617585.1">
    <property type="nucleotide sequence ID" value="NZ_JALIDZ010000009.1"/>
</dbReference>
<gene>
    <name evidence="2" type="ORF">MUB46_19235</name>
</gene>
<dbReference type="InterPro" id="IPR000120">
    <property type="entry name" value="Amidase"/>
</dbReference>
<dbReference type="PANTHER" id="PTHR11895:SF76">
    <property type="entry name" value="INDOLEACETAMIDE HYDROLASE"/>
    <property type="match status" value="1"/>
</dbReference>
<sequence length="474" mass="50580">MTADASLISKTAVQVRDLLQTGEVSPLDLLDTIEARIAEVEPAVNALPTLCFDRARDRARALMNKPVAERGLLGGIPVPIKDLADVEGVRSTRGSPIFADTVPAASDVLVETLEAQGGIIYAKSNTPEFGAGANTFNEVFGRTLNPWNTSRSAAGSSGGAAVALATGTAWLAHGSDLGGSLRNPASFCGIVGMRPSPGRCAATPGLPLDQTMGVEGPMARNVEDLALLFDAMVGEDPRDPISLPWDGRSFLESARSGWTPRKVAWTKDFGITPVDPEVAEICEAAARRFSEAGVIVEEACPDLSEANACFATLRAAGYVAAMKALYASHRDKLKPDVIWNIEAGLKLTASEIAHAQDQRLTLFNRAQAFFGDYDLLLSPATIVAPYPIEQTYVAECNGHRFSNYIEWLAVAYPATLWMSPAISIPAGFTREDLPVGLQMIAPPRGEHRLLAAARQLESILWPTPIVPIDPRPAA</sequence>
<proteinExistence type="predicted"/>
<evidence type="ECO:0000259" key="1">
    <source>
        <dbReference type="Pfam" id="PF01425"/>
    </source>
</evidence>
<feature type="domain" description="Amidase" evidence="1">
    <location>
        <begin position="29"/>
        <end position="450"/>
    </location>
</feature>
<dbReference type="EMBL" id="JALIDZ010000009">
    <property type="protein sequence ID" value="MCT8974006.1"/>
    <property type="molecule type" value="Genomic_DNA"/>
</dbReference>
<dbReference type="Gene3D" id="3.90.1300.10">
    <property type="entry name" value="Amidase signature (AS) domain"/>
    <property type="match status" value="1"/>
</dbReference>
<keyword evidence="3" id="KW-1185">Reference proteome</keyword>
<dbReference type="AlphaFoldDB" id="A0AAW5R142"/>
<dbReference type="InterPro" id="IPR023631">
    <property type="entry name" value="Amidase_dom"/>
</dbReference>
<evidence type="ECO:0000313" key="3">
    <source>
        <dbReference type="Proteomes" id="UP001320898"/>
    </source>
</evidence>
<dbReference type="GO" id="GO:0003824">
    <property type="term" value="F:catalytic activity"/>
    <property type="evidence" value="ECO:0007669"/>
    <property type="project" value="InterPro"/>
</dbReference>
<dbReference type="SUPFAM" id="SSF75304">
    <property type="entry name" value="Amidase signature (AS) enzymes"/>
    <property type="match status" value="1"/>
</dbReference>
<reference evidence="2 3" key="1">
    <citation type="submission" date="2022-04" db="EMBL/GenBank/DDBJ databases">
        <authorList>
            <person name="Ye Y.-Q."/>
            <person name="Du Z.-J."/>
        </authorList>
    </citation>
    <scope>NUCLEOTIDE SEQUENCE [LARGE SCALE GENOMIC DNA]</scope>
    <source>
        <strain evidence="2 3">A6E488</strain>
    </source>
</reference>
<accession>A0AAW5R142</accession>